<dbReference type="Proteomes" id="UP001501510">
    <property type="component" value="Unassembled WGS sequence"/>
</dbReference>
<evidence type="ECO:0000313" key="1">
    <source>
        <dbReference type="EMBL" id="GAA0742410.1"/>
    </source>
</evidence>
<reference evidence="2" key="1">
    <citation type="journal article" date="2019" name="Int. J. Syst. Evol. Microbiol.">
        <title>The Global Catalogue of Microorganisms (GCM) 10K type strain sequencing project: providing services to taxonomists for standard genome sequencing and annotation.</title>
        <authorList>
            <consortium name="The Broad Institute Genomics Platform"/>
            <consortium name="The Broad Institute Genome Sequencing Center for Infectious Disease"/>
            <person name="Wu L."/>
            <person name="Ma J."/>
        </authorList>
    </citation>
    <scope>NUCLEOTIDE SEQUENCE [LARGE SCALE GENOMIC DNA]</scope>
    <source>
        <strain evidence="2">JCM 1407</strain>
    </source>
</reference>
<protein>
    <submittedName>
        <fullName evidence="1">DUF169 domain-containing protein</fullName>
    </submittedName>
</protein>
<evidence type="ECO:0000313" key="2">
    <source>
        <dbReference type="Proteomes" id="UP001501510"/>
    </source>
</evidence>
<gene>
    <name evidence="1" type="ORF">GCM10008906_24890</name>
</gene>
<dbReference type="PANTHER" id="PTHR37954:SF3">
    <property type="entry name" value="DUF169 DOMAIN-CONTAINING PROTEIN"/>
    <property type="match status" value="1"/>
</dbReference>
<sequence>MKNSSVNRLSKCLGLERKIVGVKIINYKDQFDKLEIDNLEKRITFCNMVKRANEGDLFKAKEENFFCEYGAYALGIIKPHNSIASGNSYDAAGLYESQTIARSITEEMCYLKHDAYGVVVGPLNLMEDCDIVIVISYAADIMRILQGYGYKFGMPKNIRTLGNQGMCSDLVAKPFYKNDLNVSLMCEGARKYSKCFKGELGVAMPINMFDSVVDGVIMTMNPVASNREKDEILKRLQSPMELGIKIIKDTDYGKYLKKYDSYIKEITN</sequence>
<keyword evidence="2" id="KW-1185">Reference proteome</keyword>
<dbReference type="RefSeq" id="WP_343761970.1">
    <property type="nucleotide sequence ID" value="NZ_BAAACG010000010.1"/>
</dbReference>
<proteinExistence type="predicted"/>
<organism evidence="1 2">
    <name type="scientific">Clostridium oceanicum</name>
    <dbReference type="NCBI Taxonomy" id="1543"/>
    <lineage>
        <taxon>Bacteria</taxon>
        <taxon>Bacillati</taxon>
        <taxon>Bacillota</taxon>
        <taxon>Clostridia</taxon>
        <taxon>Eubacteriales</taxon>
        <taxon>Clostridiaceae</taxon>
        <taxon>Clostridium</taxon>
    </lineage>
</organism>
<dbReference type="PANTHER" id="PTHR37954">
    <property type="entry name" value="BLL4979 PROTEIN"/>
    <property type="match status" value="1"/>
</dbReference>
<dbReference type="EMBL" id="BAAACG010000010">
    <property type="protein sequence ID" value="GAA0742410.1"/>
    <property type="molecule type" value="Genomic_DNA"/>
</dbReference>
<comment type="caution">
    <text evidence="1">The sequence shown here is derived from an EMBL/GenBank/DDBJ whole genome shotgun (WGS) entry which is preliminary data.</text>
</comment>
<name>A0ABP3UTQ8_9CLOT</name>
<accession>A0ABP3UTQ8</accession>
<dbReference type="InterPro" id="IPR003748">
    <property type="entry name" value="DUF169"/>
</dbReference>
<dbReference type="Pfam" id="PF02596">
    <property type="entry name" value="DUF169"/>
    <property type="match status" value="1"/>
</dbReference>